<organism evidence="2 3">
    <name type="scientific">Snodgrassella alvi</name>
    <dbReference type="NCBI Taxonomy" id="1196083"/>
    <lineage>
        <taxon>Bacteria</taxon>
        <taxon>Pseudomonadati</taxon>
        <taxon>Pseudomonadota</taxon>
        <taxon>Betaproteobacteria</taxon>
        <taxon>Neisseriales</taxon>
        <taxon>Neisseriaceae</taxon>
        <taxon>Snodgrassella</taxon>
    </lineage>
</organism>
<comment type="caution">
    <text evidence="2">The sequence shown here is derived from an EMBL/GenBank/DDBJ whole genome shotgun (WGS) entry which is preliminary data.</text>
</comment>
<dbReference type="AlphaFoldDB" id="A0A2N9Y3U1"/>
<keyword evidence="1" id="KW-0732">Signal</keyword>
<evidence type="ECO:0000313" key="2">
    <source>
        <dbReference type="EMBL" id="PIT62308.1"/>
    </source>
</evidence>
<evidence type="ECO:0008006" key="4">
    <source>
        <dbReference type="Google" id="ProtNLM"/>
    </source>
</evidence>
<dbReference type="EMBL" id="MEIV01000051">
    <property type="protein sequence ID" value="PIT62308.1"/>
    <property type="molecule type" value="Genomic_DNA"/>
</dbReference>
<evidence type="ECO:0000313" key="3">
    <source>
        <dbReference type="Proteomes" id="UP000231094"/>
    </source>
</evidence>
<gene>
    <name evidence="2" type="ORF">BHC47_04190</name>
</gene>
<protein>
    <recommendedName>
        <fullName evidence="4">SH3b domain-containing protein</fullName>
    </recommendedName>
</protein>
<evidence type="ECO:0000256" key="1">
    <source>
        <dbReference type="SAM" id="SignalP"/>
    </source>
</evidence>
<dbReference type="Proteomes" id="UP000231094">
    <property type="component" value="Unassembled WGS sequence"/>
</dbReference>
<proteinExistence type="predicted"/>
<accession>A0A2N9Y3U1</accession>
<feature type="signal peptide" evidence="1">
    <location>
        <begin position="1"/>
        <end position="20"/>
    </location>
</feature>
<reference evidence="2 3" key="1">
    <citation type="journal article" date="2017" name="MBio">
        <title>Type VI secretion-mediated competition in the bee gut microbiome.</title>
        <authorList>
            <person name="Steele M.I."/>
            <person name="Kwong W.K."/>
            <person name="Powell J.E."/>
            <person name="Whiteley M."/>
            <person name="Moran N.A."/>
        </authorList>
    </citation>
    <scope>NUCLEOTIDE SEQUENCE [LARGE SCALE GENOMIC DNA]</scope>
    <source>
        <strain evidence="2 3">PEB0171</strain>
    </source>
</reference>
<dbReference type="RefSeq" id="WP_100116037.1">
    <property type="nucleotide sequence ID" value="NZ_MEIV01000051.1"/>
</dbReference>
<sequence>MKFKLILITLCIIFFGTSSAEKLNFNIDHKVINSAKFDNGFGAQNDGNFIQKDRDFIELYQDNNLITKIPSFDEDGGNRFKKILTRYDGNNIIRVITYFPDRGHFRIYYDIGFNKNRNLFMLNKVSFEIQEWLSETDARTIYCYHQINQEVNELMNSDDWFHKIRPSVYGWEDGTVKGNCIVSNKIVEYENAYIVVKKSHLLSKPDINHRTKMYLVKGDIVNLLKQDHDFYYVEYINSKNKATKKWLHCSALEACNKY</sequence>
<name>A0A2N9Y3U1_9NEIS</name>
<feature type="chain" id="PRO_5014912636" description="SH3b domain-containing protein" evidence="1">
    <location>
        <begin position="21"/>
        <end position="258"/>
    </location>
</feature>